<evidence type="ECO:0000313" key="2">
    <source>
        <dbReference type="Proteomes" id="UP000271241"/>
    </source>
</evidence>
<gene>
    <name evidence="1" type="ORF">THASP1DRAFT_32842</name>
</gene>
<name>A0A4P9XI12_9FUNG</name>
<accession>A0A4P9XI12</accession>
<proteinExistence type="predicted"/>
<dbReference type="Proteomes" id="UP000271241">
    <property type="component" value="Unassembled WGS sequence"/>
</dbReference>
<feature type="non-terminal residue" evidence="1">
    <location>
        <position position="1"/>
    </location>
</feature>
<protein>
    <submittedName>
        <fullName evidence="1">Uncharacterized protein</fullName>
    </submittedName>
</protein>
<organism evidence="1 2">
    <name type="scientific">Thamnocephalis sphaerospora</name>
    <dbReference type="NCBI Taxonomy" id="78915"/>
    <lineage>
        <taxon>Eukaryota</taxon>
        <taxon>Fungi</taxon>
        <taxon>Fungi incertae sedis</taxon>
        <taxon>Zoopagomycota</taxon>
        <taxon>Zoopagomycotina</taxon>
        <taxon>Zoopagomycetes</taxon>
        <taxon>Zoopagales</taxon>
        <taxon>Sigmoideomycetaceae</taxon>
        <taxon>Thamnocephalis</taxon>
    </lineage>
</organism>
<evidence type="ECO:0000313" key="1">
    <source>
        <dbReference type="EMBL" id="RKP05318.1"/>
    </source>
</evidence>
<reference evidence="2" key="1">
    <citation type="journal article" date="2018" name="Nat. Microbiol.">
        <title>Leveraging single-cell genomics to expand the fungal tree of life.</title>
        <authorList>
            <person name="Ahrendt S.R."/>
            <person name="Quandt C.A."/>
            <person name="Ciobanu D."/>
            <person name="Clum A."/>
            <person name="Salamov A."/>
            <person name="Andreopoulos B."/>
            <person name="Cheng J.F."/>
            <person name="Woyke T."/>
            <person name="Pelin A."/>
            <person name="Henrissat B."/>
            <person name="Reynolds N.K."/>
            <person name="Benny G.L."/>
            <person name="Smith M.E."/>
            <person name="James T.Y."/>
            <person name="Grigoriev I.V."/>
        </authorList>
    </citation>
    <scope>NUCLEOTIDE SEQUENCE [LARGE SCALE GENOMIC DNA]</scope>
    <source>
        <strain evidence="2">RSA 1356</strain>
    </source>
</reference>
<sequence>PCIQRATEDYVHVIRLYKIPRSFTDTYKLWQITPDHPAPFQDQAAVEANVDSGYGIELQRVDDSRMVIWSDNSGKLDGRHPSIIVLEVVDEATGVSLVKKWQSNLQITVLQSIASRNVLCIENDDDDERTLLDLADGSELQRVYPDCWGRCNLYPPETLWANVDGGANWRDPLRDAALDKAHGTEQSWAQSALFFDDGLYTVFDYSASRD</sequence>
<dbReference type="AlphaFoldDB" id="A0A4P9XI12"/>
<keyword evidence="2" id="KW-1185">Reference proteome</keyword>
<dbReference type="EMBL" id="KZ993173">
    <property type="protein sequence ID" value="RKP05318.1"/>
    <property type="molecule type" value="Genomic_DNA"/>
</dbReference>